<dbReference type="Proteomes" id="UP001159363">
    <property type="component" value="Chromosome 4"/>
</dbReference>
<reference evidence="1 2" key="1">
    <citation type="submission" date="2023-02" db="EMBL/GenBank/DDBJ databases">
        <title>LHISI_Scaffold_Assembly.</title>
        <authorList>
            <person name="Stuart O.P."/>
            <person name="Cleave R."/>
            <person name="Magrath M.J.L."/>
            <person name="Mikheyev A.S."/>
        </authorList>
    </citation>
    <scope>NUCLEOTIDE SEQUENCE [LARGE SCALE GENOMIC DNA]</scope>
    <source>
        <strain evidence="1">Daus_M_001</strain>
        <tissue evidence="1">Leg muscle</tissue>
    </source>
</reference>
<organism evidence="1 2">
    <name type="scientific">Dryococelus australis</name>
    <dbReference type="NCBI Taxonomy" id="614101"/>
    <lineage>
        <taxon>Eukaryota</taxon>
        <taxon>Metazoa</taxon>
        <taxon>Ecdysozoa</taxon>
        <taxon>Arthropoda</taxon>
        <taxon>Hexapoda</taxon>
        <taxon>Insecta</taxon>
        <taxon>Pterygota</taxon>
        <taxon>Neoptera</taxon>
        <taxon>Polyneoptera</taxon>
        <taxon>Phasmatodea</taxon>
        <taxon>Verophasmatodea</taxon>
        <taxon>Anareolatae</taxon>
        <taxon>Phasmatidae</taxon>
        <taxon>Eurycanthinae</taxon>
        <taxon>Dryococelus</taxon>
    </lineage>
</organism>
<accession>A0ABQ9HHY7</accession>
<evidence type="ECO:0000313" key="2">
    <source>
        <dbReference type="Proteomes" id="UP001159363"/>
    </source>
</evidence>
<proteinExistence type="predicted"/>
<sequence>MEVKGSGWTLASLNDLELSTTVSLLASTKVNQAQSPNGSLPDFRKWESCLTMPLVGVFSRGSLVFPAIAFRRCSLFTPFHPHRLKTFTRIVTLDLGRKRRFAKRQEFRILVVSCENENLPGSTPLVETAAIKSERERKASRHVTENVTMTSLGKRRLTCPSRCLLPHLACPLHHSSKNTPPRPTECVPLCAECTLTPFPSLLVFEYIELTWFPPRMECHQRGGEANQHFSRSDCVGSVSPRGLNSISHRQDVQQSSASPRCTASAKHATSFRQDIQHIYPFLPEELRVDEEILSYLPCEDCPYTTLVFFNDLSIPQLRRNCVMRKWPHVMMKLIQRLQLKCCNQIDVACCTVRSHMLMEGGEVVVIAVGAGGAGKAVAQCSVQAHQEGSGRARQELGRGMCCGCLPNHASLRHATMHILRNPASVSVDTPHSHAAG</sequence>
<evidence type="ECO:0000313" key="1">
    <source>
        <dbReference type="EMBL" id="KAJ8883947.1"/>
    </source>
</evidence>
<dbReference type="EMBL" id="JARBHB010000005">
    <property type="protein sequence ID" value="KAJ8883947.1"/>
    <property type="molecule type" value="Genomic_DNA"/>
</dbReference>
<protein>
    <submittedName>
        <fullName evidence="1">Uncharacterized protein</fullName>
    </submittedName>
</protein>
<comment type="caution">
    <text evidence="1">The sequence shown here is derived from an EMBL/GenBank/DDBJ whole genome shotgun (WGS) entry which is preliminary data.</text>
</comment>
<gene>
    <name evidence="1" type="ORF">PR048_015803</name>
</gene>
<keyword evidence="2" id="KW-1185">Reference proteome</keyword>
<name>A0ABQ9HHY7_9NEOP</name>